<evidence type="ECO:0000256" key="8">
    <source>
        <dbReference type="ARBA" id="ARBA00023015"/>
    </source>
</evidence>
<dbReference type="GO" id="GO:0003712">
    <property type="term" value="F:transcription coregulator activity"/>
    <property type="evidence" value="ECO:0007669"/>
    <property type="project" value="TreeGrafter"/>
</dbReference>
<dbReference type="Pfam" id="PF01833">
    <property type="entry name" value="TIG"/>
    <property type="match status" value="1"/>
</dbReference>
<dbReference type="SUPFAM" id="SSF48403">
    <property type="entry name" value="Ankyrin repeat"/>
    <property type="match status" value="1"/>
</dbReference>
<evidence type="ECO:0000256" key="11">
    <source>
        <dbReference type="ARBA" id="ARBA00023054"/>
    </source>
</evidence>
<keyword evidence="15" id="KW-0539">Nucleus</keyword>
<dbReference type="EMBL" id="CAXHTB010000005">
    <property type="protein sequence ID" value="CAL0306900.1"/>
    <property type="molecule type" value="Genomic_DNA"/>
</dbReference>
<dbReference type="PROSITE" id="PS50088">
    <property type="entry name" value="ANK_REPEAT"/>
    <property type="match status" value="1"/>
</dbReference>
<dbReference type="Proteomes" id="UP001497480">
    <property type="component" value="Unassembled WGS sequence"/>
</dbReference>
<dbReference type="GO" id="GO:0009409">
    <property type="term" value="P:response to cold"/>
    <property type="evidence" value="ECO:0007669"/>
    <property type="project" value="UniProtKB-ARBA"/>
</dbReference>
<dbReference type="Pfam" id="PF00612">
    <property type="entry name" value="IQ"/>
    <property type="match status" value="2"/>
</dbReference>
<dbReference type="FunFam" id="1.20.5.190:FF:000003">
    <property type="entry name" value="Calmodulin-binding transcription activator 2"/>
    <property type="match status" value="1"/>
</dbReference>
<keyword evidence="11" id="KW-0175">Coiled coil</keyword>
<name>A0AAV1WC10_LUPLU</name>
<evidence type="ECO:0000313" key="20">
    <source>
        <dbReference type="Proteomes" id="UP001497480"/>
    </source>
</evidence>
<evidence type="ECO:0000256" key="7">
    <source>
        <dbReference type="ARBA" id="ARBA00022860"/>
    </source>
</evidence>
<dbReference type="InterPro" id="IPR000048">
    <property type="entry name" value="IQ_motif_EF-hand-BS"/>
</dbReference>
<dbReference type="PANTHER" id="PTHR23335:SF0">
    <property type="entry name" value="CALMODULIN-BINDING TRANSCRIPTION ACTIVATOR 2-LIKE ISOFORM X1"/>
    <property type="match status" value="1"/>
</dbReference>
<keyword evidence="4" id="KW-0597">Phosphoprotein</keyword>
<reference evidence="19 20" key="1">
    <citation type="submission" date="2024-03" db="EMBL/GenBank/DDBJ databases">
        <authorList>
            <person name="Martinez-Hernandez J."/>
        </authorList>
    </citation>
    <scope>NUCLEOTIDE SEQUENCE [LARGE SCALE GENOMIC DNA]</scope>
</reference>
<dbReference type="GO" id="GO:0006357">
    <property type="term" value="P:regulation of transcription by RNA polymerase II"/>
    <property type="evidence" value="ECO:0007669"/>
    <property type="project" value="TreeGrafter"/>
</dbReference>
<dbReference type="AlphaFoldDB" id="A0AAV1WC10"/>
<dbReference type="CDD" id="cd00102">
    <property type="entry name" value="IPT"/>
    <property type="match status" value="1"/>
</dbReference>
<comment type="similarity">
    <text evidence="3">Belongs to the CAMTA family.</text>
</comment>
<dbReference type="Pfam" id="PF03859">
    <property type="entry name" value="CG-1"/>
    <property type="match status" value="1"/>
</dbReference>
<evidence type="ECO:0000256" key="5">
    <source>
        <dbReference type="ARBA" id="ARBA00022737"/>
    </source>
</evidence>
<dbReference type="InterPro" id="IPR005559">
    <property type="entry name" value="CG-1_dom"/>
</dbReference>
<accession>A0AAV1WC10</accession>
<keyword evidence="13" id="KW-0010">Activator</keyword>
<sequence length="983" mass="110470">MVGQLELDEILREAEHRWFRPAEICEILRNYQKFKLSSDAPVRPPAGSLFLFDRKAHRYFRKDGHQWRKKKDGKAVREAHEKLKAGSVDVLHCYYAHGEDNENFQRRCYWMLDEQLEHIVLVHYREIKEGYKSGISHLPVVPETLAGSSRSSSAPSTVKINSPISVVQTSFTSSAYRVDQNGRTATYEDVDSESGPRPSSHAQFTSSSIAHSAPLLVNEAIGFSEPSGNPLFHLSSLRSFYPGTGLSPWPLAQNSSRNTINLHDRELLIERSNEGTEDKRLDLDHRMPDDGIVFSDRLVGDMYIQPVVEMSQNVNKVQKQCDLDLFHIHSNHSVVATTTTLIEQELQDVCTRTNNDESQHVEYLELKQLDSFGRWIDNDIGGDCNNSFTASDSANYWNMLEAHNEDKEVSSLCQMQLDMDLLGPSLSQEQLFSIHDFSPDWAYAGVRTKVLIVGTFLGSKKLTNEAKWGCMFGEIEVSAEVLSENVIRCHTPLHSPGRVPFYVTCSNRLACSEVREFKYCENSTNFVGPVGIKVTLEEELQFQMRLLKLIDLGPDKKYLKCSVAECEGCKLKGTLYSVRDDSGVSQETFQVDGSDHMNSRDVLFQRLTRDKLYEWLVSKVHEGGKGPRVLDNEGLGVIHLAAALGYVWAMSPVVAAGISPNFRDAHGRTGLHWASYFGREETAIALLKLGATPSAVVDPTSAFPQGQTAADLASSRGHKGIAGYLAEADLTSQLSTLTVNENVIDSATTTVTADSDFESAGADSSYMTMDAQHHLKESLAAFRKSALAAASIQAAFRARSFRQRQLAKSSNDTSEAAFDLVADSSDKVQKMAHYEDYLHSAALSIQKRYRGWKRRKDFLKIRNRIVKIQAHIRGHQARKQYKKVVWSVSIVEKAILRWRRKGAGLRGFRVEQPVGIVAKDTEYEFLSIGRRQKSDNVNKALDRVKSMVRNPEARDQYMRLVMKYQNFKIGEDGSSESQSQHVD</sequence>
<protein>
    <recommendedName>
        <fullName evidence="18">CG-1 domain-containing protein</fullName>
    </recommendedName>
</protein>
<feature type="repeat" description="ANK" evidence="16">
    <location>
        <begin position="666"/>
        <end position="698"/>
    </location>
</feature>
<feature type="domain" description="CG-1" evidence="18">
    <location>
        <begin position="7"/>
        <end position="133"/>
    </location>
</feature>
<dbReference type="SMART" id="SM01076">
    <property type="entry name" value="CG-1"/>
    <property type="match status" value="1"/>
</dbReference>
<dbReference type="InterPro" id="IPR002110">
    <property type="entry name" value="Ankyrin_rpt"/>
</dbReference>
<feature type="region of interest" description="Disordered" evidence="17">
    <location>
        <begin position="182"/>
        <end position="205"/>
    </location>
</feature>
<evidence type="ECO:0000256" key="13">
    <source>
        <dbReference type="ARBA" id="ARBA00023159"/>
    </source>
</evidence>
<keyword evidence="20" id="KW-1185">Reference proteome</keyword>
<dbReference type="GO" id="GO:0003690">
    <property type="term" value="F:double-stranded DNA binding"/>
    <property type="evidence" value="ECO:0007669"/>
    <property type="project" value="TreeGrafter"/>
</dbReference>
<dbReference type="GO" id="GO:0005634">
    <property type="term" value="C:nucleus"/>
    <property type="evidence" value="ECO:0007669"/>
    <property type="project" value="UniProtKB-SubCell"/>
</dbReference>
<dbReference type="PANTHER" id="PTHR23335">
    <property type="entry name" value="CALMODULIN-BINDING TRANSCRIPTION ACTIVATOR CAMTA"/>
    <property type="match status" value="1"/>
</dbReference>
<dbReference type="InterPro" id="IPR002909">
    <property type="entry name" value="IPT_dom"/>
</dbReference>
<evidence type="ECO:0000313" key="19">
    <source>
        <dbReference type="EMBL" id="CAL0306900.1"/>
    </source>
</evidence>
<dbReference type="SUPFAM" id="SSF52540">
    <property type="entry name" value="P-loop containing nucleoside triphosphate hydrolases"/>
    <property type="match status" value="1"/>
</dbReference>
<keyword evidence="10 16" id="KW-0040">ANK repeat</keyword>
<dbReference type="InterPro" id="IPR014756">
    <property type="entry name" value="Ig_E-set"/>
</dbReference>
<keyword evidence="8" id="KW-0805">Transcription regulation</keyword>
<dbReference type="InterPro" id="IPR027417">
    <property type="entry name" value="P-loop_NTPase"/>
</dbReference>
<dbReference type="Gene3D" id="1.25.40.20">
    <property type="entry name" value="Ankyrin repeat-containing domain"/>
    <property type="match status" value="1"/>
</dbReference>
<evidence type="ECO:0000256" key="17">
    <source>
        <dbReference type="SAM" id="MobiDB-lite"/>
    </source>
</evidence>
<dbReference type="PROSITE" id="PS50096">
    <property type="entry name" value="IQ"/>
    <property type="match status" value="2"/>
</dbReference>
<evidence type="ECO:0000256" key="9">
    <source>
        <dbReference type="ARBA" id="ARBA00023016"/>
    </source>
</evidence>
<dbReference type="Gene3D" id="1.20.5.190">
    <property type="match status" value="1"/>
</dbReference>
<dbReference type="SMART" id="SM00248">
    <property type="entry name" value="ANK"/>
    <property type="match status" value="2"/>
</dbReference>
<keyword evidence="6" id="KW-0106">Calcium</keyword>
<organism evidence="19 20">
    <name type="scientific">Lupinus luteus</name>
    <name type="common">European yellow lupine</name>
    <dbReference type="NCBI Taxonomy" id="3873"/>
    <lineage>
        <taxon>Eukaryota</taxon>
        <taxon>Viridiplantae</taxon>
        <taxon>Streptophyta</taxon>
        <taxon>Embryophyta</taxon>
        <taxon>Tracheophyta</taxon>
        <taxon>Spermatophyta</taxon>
        <taxon>Magnoliopsida</taxon>
        <taxon>eudicotyledons</taxon>
        <taxon>Gunneridae</taxon>
        <taxon>Pentapetalae</taxon>
        <taxon>rosids</taxon>
        <taxon>fabids</taxon>
        <taxon>Fabales</taxon>
        <taxon>Fabaceae</taxon>
        <taxon>Papilionoideae</taxon>
        <taxon>50 kb inversion clade</taxon>
        <taxon>genistoids sensu lato</taxon>
        <taxon>core genistoids</taxon>
        <taxon>Genisteae</taxon>
        <taxon>Lupinus</taxon>
    </lineage>
</organism>
<evidence type="ECO:0000256" key="6">
    <source>
        <dbReference type="ARBA" id="ARBA00022837"/>
    </source>
</evidence>
<keyword evidence="12" id="KW-0238">DNA-binding</keyword>
<keyword evidence="5" id="KW-0677">Repeat</keyword>
<keyword evidence="9" id="KW-0346">Stress response</keyword>
<dbReference type="FunFam" id="2.60.40.10:FF:000314">
    <property type="entry name" value="Calmodulin-binding transcription activator 2"/>
    <property type="match status" value="1"/>
</dbReference>
<evidence type="ECO:0000256" key="2">
    <source>
        <dbReference type="ARBA" id="ARBA00004413"/>
    </source>
</evidence>
<evidence type="ECO:0000256" key="3">
    <source>
        <dbReference type="ARBA" id="ARBA00008267"/>
    </source>
</evidence>
<dbReference type="GO" id="GO:0005886">
    <property type="term" value="C:plasma membrane"/>
    <property type="evidence" value="ECO:0007669"/>
    <property type="project" value="UniProtKB-SubCell"/>
</dbReference>
<dbReference type="SMART" id="SM00015">
    <property type="entry name" value="IQ"/>
    <property type="match status" value="3"/>
</dbReference>
<comment type="caution">
    <text evidence="19">The sequence shown here is derived from an EMBL/GenBank/DDBJ whole genome shotgun (WGS) entry which is preliminary data.</text>
</comment>
<evidence type="ECO:0000256" key="15">
    <source>
        <dbReference type="ARBA" id="ARBA00023242"/>
    </source>
</evidence>
<dbReference type="InterPro" id="IPR013783">
    <property type="entry name" value="Ig-like_fold"/>
</dbReference>
<keyword evidence="7" id="KW-0112">Calmodulin-binding</keyword>
<dbReference type="PROSITE" id="PS51437">
    <property type="entry name" value="CG_1"/>
    <property type="match status" value="1"/>
</dbReference>
<evidence type="ECO:0000256" key="12">
    <source>
        <dbReference type="ARBA" id="ARBA00023125"/>
    </source>
</evidence>
<keyword evidence="14" id="KW-0804">Transcription</keyword>
<evidence type="ECO:0000256" key="16">
    <source>
        <dbReference type="PROSITE-ProRule" id="PRU00023"/>
    </source>
</evidence>
<evidence type="ECO:0000256" key="14">
    <source>
        <dbReference type="ARBA" id="ARBA00023163"/>
    </source>
</evidence>
<evidence type="ECO:0000256" key="1">
    <source>
        <dbReference type="ARBA" id="ARBA00004123"/>
    </source>
</evidence>
<proteinExistence type="inferred from homology"/>
<gene>
    <name evidence="19" type="ORF">LLUT_LOCUS7960</name>
</gene>
<dbReference type="Gene3D" id="2.60.40.10">
    <property type="entry name" value="Immunoglobulins"/>
    <property type="match status" value="1"/>
</dbReference>
<evidence type="ECO:0000259" key="18">
    <source>
        <dbReference type="PROSITE" id="PS51437"/>
    </source>
</evidence>
<dbReference type="InterPro" id="IPR036770">
    <property type="entry name" value="Ankyrin_rpt-contain_sf"/>
</dbReference>
<dbReference type="Pfam" id="PF12796">
    <property type="entry name" value="Ank_2"/>
    <property type="match status" value="1"/>
</dbReference>
<evidence type="ECO:0000256" key="4">
    <source>
        <dbReference type="ARBA" id="ARBA00022553"/>
    </source>
</evidence>
<dbReference type="GO" id="GO:0005516">
    <property type="term" value="F:calmodulin binding"/>
    <property type="evidence" value="ECO:0007669"/>
    <property type="project" value="UniProtKB-KW"/>
</dbReference>
<evidence type="ECO:0000256" key="10">
    <source>
        <dbReference type="ARBA" id="ARBA00023043"/>
    </source>
</evidence>
<comment type="subcellular location">
    <subcellularLocation>
        <location evidence="2">Cell membrane</location>
        <topology evidence="2">Peripheral membrane protein</topology>
        <orientation evidence="2">Cytoplasmic side</orientation>
    </subcellularLocation>
    <subcellularLocation>
        <location evidence="1">Nucleus</location>
    </subcellularLocation>
</comment>
<dbReference type="SUPFAM" id="SSF81296">
    <property type="entry name" value="E set domains"/>
    <property type="match status" value="1"/>
</dbReference>